<sequence>MATPLPPDDTTSFFVQAEYPFTSPDGSALSFARGDVIEVLTQLESGWWDGLLAGGERGWFPSNYVRRIEDEDAERWFLAREREGGVQSRQEEERMLLHSEADPAAASLFYHPVASPDMRNDPLHQTIPAPNTHPVGLRTVDPGSPETDADFWIPSLTTDGQIYYRNTKTGQNAWEMPTIDVDDSSDGDNDADDEQLTLSATYPHVHQDPTEVLVDVVSHPDQTLIPADNQAATLRIPPRGSSTLPSNTTVNDASFGFSDAGASRRMDSDHNIAGTLASSSASTSTTATTTTQSPLTNIPALGPPWELRMRNNNAGWYYFNTVTGDVKTDRSLQQQQQRDKERHREMTNHPAATGYAYQPVMAGSLNGGTSGSMTRATSEPFNLAAAAATSSFSYPSNYPASLRSSSRSATPTPSTTSRRPSTAGSTSGTGGGGGSGSGAGRSRAMADFAEDALSRVFGIGLLGKKSAAARRKSSRASFAEKNASGQVQSQTQSQHQQQPQYQQHREGLGSGQALMGGLQTRHVNSSISGPSDDGRLRRSSRDDVSSGGGGGVVGGKRVSAGSIPARSSSRMSLSYYQQQRQTLVPQDRADAVQGMERLGGGVEQDGMVDVADETPGLFWSGNSNADTTGQLPSQARSAVRRRIMRDQTTLDDRVSRLQAQLALASEAAERHLLALQTPEQSLASLSLPETPPTGPTAGSSTSPTVRISQTPEAETLRKQIDSLVPLVRELVYTTRHAVPGLHTTILDTLPLTANSEWTAEHALSFLSSEELHHSQRRLVAALSKIIFFAHSAAGTDWPLGGTAERLALDTRDLGYAVAAYLSEVRVVGCMNEQVGQGLKQPFARFGDGEEEDEEQLAVNGPFWQPFDPLGGDHVWKELDSDTERVLNRLVDGVKQSLLSLQSPASYEAAQGIGTQLDEIFRFLSDLDILATVDVDEDSLRDITLDHEFEEYLKTVATANAEFSSYTGFAALLQQKAGSLLLHLINVEPTGLADTLAGLPSLLDNLTESVSKLFAISRQQAQLVPIKLSPRIGAQSSSQAEQRQMTTMQNDAASRRSSVVSSASMFTRPATRYHNTQDSSQFFPNSYSTSSIPAQSISRTASLTAGSRMSASSSVSSLHTDEQFGYNFSRNSVGVYGRPSTDRKRSTSLNKKKLAKMLGEDEVGMILSPQANRLTLEDKPSYLNVDYADDDIIINADGSVKAGTLPALVERLTLHESMDPTFNSTFLMTYRSFATAEEVLALLIQRYQLQPPPDLTADQLADWAERKQKPVKLRVFNVLKTWLDQHYNETLDADILDSIQEFATDIMAKDTQVRMPSQQLIKAVQRRQSDGDILSRRMTTTSAAAPPPIVPKVGAGKTLQLADINPIELARQMTLMEFELYSRIQPVDCLNKAWSQTDRPEAGANIKAMILTSNRIAGWIAEAILVHNDPKKRASVMKHLVQAAERTRSLLSPKTLALLDDLDKTLDSGKNFAAYRERLKRVDPPCIPFLGVYLTFLTFIEDGNANFLPAPSSAAAVTPSTTASTSSLRQQAQELPASKHFAPDTDGETTPRTATATATATTGDTKRLLIHFSKRQKAADVIREIQQYQTIPYALTAQPVVQGYIRERLQAVENSPDLYEISLQLEPREREDEKM</sequence>
<dbReference type="EMBL" id="JASBWV010000001">
    <property type="protein sequence ID" value="KAJ9127790.1"/>
    <property type="molecule type" value="Genomic_DNA"/>
</dbReference>
<evidence type="ECO:0000313" key="1">
    <source>
        <dbReference type="EMBL" id="KAJ9127790.1"/>
    </source>
</evidence>
<gene>
    <name evidence="1" type="ORF">QFC24_000073</name>
</gene>
<accession>A0ACC2XVY8</accession>
<organism evidence="1 2">
    <name type="scientific">Naganishia onofrii</name>
    <dbReference type="NCBI Taxonomy" id="1851511"/>
    <lineage>
        <taxon>Eukaryota</taxon>
        <taxon>Fungi</taxon>
        <taxon>Dikarya</taxon>
        <taxon>Basidiomycota</taxon>
        <taxon>Agaricomycotina</taxon>
        <taxon>Tremellomycetes</taxon>
        <taxon>Filobasidiales</taxon>
        <taxon>Filobasidiaceae</taxon>
        <taxon>Naganishia</taxon>
    </lineage>
</organism>
<reference evidence="1" key="1">
    <citation type="submission" date="2023-04" db="EMBL/GenBank/DDBJ databases">
        <title>Draft Genome sequencing of Naganishia species isolated from polar environments using Oxford Nanopore Technology.</title>
        <authorList>
            <person name="Leo P."/>
            <person name="Venkateswaran K."/>
        </authorList>
    </citation>
    <scope>NUCLEOTIDE SEQUENCE</scope>
    <source>
        <strain evidence="1">DBVPG 5303</strain>
    </source>
</reference>
<proteinExistence type="predicted"/>
<comment type="caution">
    <text evidence="1">The sequence shown here is derived from an EMBL/GenBank/DDBJ whole genome shotgun (WGS) entry which is preliminary data.</text>
</comment>
<dbReference type="Proteomes" id="UP001234202">
    <property type="component" value="Unassembled WGS sequence"/>
</dbReference>
<keyword evidence="2" id="KW-1185">Reference proteome</keyword>
<name>A0ACC2XVY8_9TREE</name>
<evidence type="ECO:0000313" key="2">
    <source>
        <dbReference type="Proteomes" id="UP001234202"/>
    </source>
</evidence>
<protein>
    <submittedName>
        <fullName evidence="1">Uncharacterized protein</fullName>
    </submittedName>
</protein>